<name>A0ACC2KQA9_PERAE</name>
<evidence type="ECO:0000313" key="2">
    <source>
        <dbReference type="Proteomes" id="UP001234297"/>
    </source>
</evidence>
<proteinExistence type="predicted"/>
<accession>A0ACC2KQA9</accession>
<dbReference type="Proteomes" id="UP001234297">
    <property type="component" value="Chromosome 10"/>
</dbReference>
<evidence type="ECO:0000313" key="1">
    <source>
        <dbReference type="EMBL" id="KAJ8623366.1"/>
    </source>
</evidence>
<sequence length="595" mass="66309">MANALFSFEAFDSNGEQEIHLPGTGSSGEATKAKDDNFHGKADWGDLSYIFSDYNINQDDNVNGRVLVSEDLVIPFGMHSDPVYVEIQPIQEPTEFNASPDYHLESSWVDDTTELVDLKGIKEHVEHKKEKVHPIPSPTLELLKSYITGCKRLNGEKLNDLSNEVPCPKGGRRLSTEDVIRVAGAHFIQPSVHVESGLTMLGHPLASILPSLTDEEIKDVELAHLLLATAEKISNHEYDRASNLLTQCYYLSSSVGNPVQRVVYHFAGALLERIDRETGRISLWGTEEITKLGENIYEVMVGPNPAHLAFLERLPFSQIVQFTEIQAILDNVGSAKRIHMIDLGPGIGIQWTTLIQALATRVGCPFEHLKISAVGTSEENIMKACKWLVSFAKSLNLPFSFEAVIVSDMKDIKEDLFELEADEVVGVYAPMTLRTMLARPSCLENLMEVMKNLNPSIMIVTEVEANHNSPLFINRFTEALFYYSALFDCVDTCMDRNDTNRTLVEDLFSLGIRCMVAAEGCESIVMNVGIDVWRSFFKRLGFEETELSQRSLDQANLVVKQVAYGSCCTLGMNGKALTVGWRGAPLFYVSAWKLN</sequence>
<comment type="caution">
    <text evidence="1">The sequence shown here is derived from an EMBL/GenBank/DDBJ whole genome shotgun (WGS) entry which is preliminary data.</text>
</comment>
<keyword evidence="2" id="KW-1185">Reference proteome</keyword>
<dbReference type="EMBL" id="CM056818">
    <property type="protein sequence ID" value="KAJ8623366.1"/>
    <property type="molecule type" value="Genomic_DNA"/>
</dbReference>
<reference evidence="1 2" key="1">
    <citation type="journal article" date="2022" name="Hortic Res">
        <title>A haplotype resolved chromosomal level avocado genome allows analysis of novel avocado genes.</title>
        <authorList>
            <person name="Nath O."/>
            <person name="Fletcher S.J."/>
            <person name="Hayward A."/>
            <person name="Shaw L.M."/>
            <person name="Masouleh A.K."/>
            <person name="Furtado A."/>
            <person name="Henry R.J."/>
            <person name="Mitter N."/>
        </authorList>
    </citation>
    <scope>NUCLEOTIDE SEQUENCE [LARGE SCALE GENOMIC DNA]</scope>
    <source>
        <strain evidence="2">cv. Hass</strain>
    </source>
</reference>
<gene>
    <name evidence="1" type="ORF">MRB53_031895</name>
</gene>
<protein>
    <submittedName>
        <fullName evidence="1">Uncharacterized protein</fullName>
    </submittedName>
</protein>
<organism evidence="1 2">
    <name type="scientific">Persea americana</name>
    <name type="common">Avocado</name>
    <dbReference type="NCBI Taxonomy" id="3435"/>
    <lineage>
        <taxon>Eukaryota</taxon>
        <taxon>Viridiplantae</taxon>
        <taxon>Streptophyta</taxon>
        <taxon>Embryophyta</taxon>
        <taxon>Tracheophyta</taxon>
        <taxon>Spermatophyta</taxon>
        <taxon>Magnoliopsida</taxon>
        <taxon>Magnoliidae</taxon>
        <taxon>Laurales</taxon>
        <taxon>Lauraceae</taxon>
        <taxon>Persea</taxon>
    </lineage>
</organism>